<dbReference type="Pfam" id="PF02974">
    <property type="entry name" value="Inh"/>
    <property type="match status" value="1"/>
</dbReference>
<dbReference type="GO" id="GO:0004866">
    <property type="term" value="F:endopeptidase inhibitor activity"/>
    <property type="evidence" value="ECO:0007669"/>
    <property type="project" value="InterPro"/>
</dbReference>
<reference evidence="3 4" key="1">
    <citation type="journal article" date="2014" name="Genome Announc.">
        <title>Draft Genome Sequence of Lutibaculum baratangense Strain AMV1T, Isolated from a Mud Volcano in Andamans, India.</title>
        <authorList>
            <person name="Singh A."/>
            <person name="Sreenivas A."/>
            <person name="Sathyanarayana Reddy G."/>
            <person name="Pinnaka A.K."/>
            <person name="Shivaji S."/>
        </authorList>
    </citation>
    <scope>NUCLEOTIDE SEQUENCE [LARGE SCALE GENOMIC DNA]</scope>
    <source>
        <strain evidence="3 4">AMV1</strain>
    </source>
</reference>
<accession>V4QWE7</accession>
<evidence type="ECO:0000313" key="4">
    <source>
        <dbReference type="Proteomes" id="UP000017819"/>
    </source>
</evidence>
<sequence>MLGQWSIAASGETCQIVVSLTGWQGGHRASTRGCQSPELKSIGAWNVEGNYVALKDNDGNTLGRLAQSGNGYQGRLDLAGAVSMTR</sequence>
<dbReference type="SUPFAM" id="SSF50882">
    <property type="entry name" value="beta-Barrel protease inhibitors"/>
    <property type="match status" value="1"/>
</dbReference>
<keyword evidence="3" id="KW-0449">Lipoprotein</keyword>
<dbReference type="Gene3D" id="2.40.128.10">
    <property type="match status" value="1"/>
</dbReference>
<comment type="caution">
    <text evidence="3">The sequence shown here is derived from an EMBL/GenBank/DDBJ whole genome shotgun (WGS) entry which is preliminary data.</text>
</comment>
<dbReference type="eggNOG" id="ENOG5032CHM">
    <property type="taxonomic scope" value="Bacteria"/>
</dbReference>
<dbReference type="InterPro" id="IPR016085">
    <property type="entry name" value="Protease_inh_B-barrel_dom"/>
</dbReference>
<protein>
    <submittedName>
        <fullName evidence="3">Putative outer membrane lipoprotein</fullName>
    </submittedName>
</protein>
<name>V4QWE7_9HYPH</name>
<proteinExistence type="predicted"/>
<feature type="domain" description="Alkaline proteinase inhibitor/ Outer membrane lipoprotein Omp19" evidence="2">
    <location>
        <begin position="1"/>
        <end position="86"/>
    </location>
</feature>
<dbReference type="EMBL" id="AWXZ01000035">
    <property type="protein sequence ID" value="ESR24062.1"/>
    <property type="molecule type" value="Genomic_DNA"/>
</dbReference>
<organism evidence="3 4">
    <name type="scientific">Lutibaculum baratangense AMV1</name>
    <dbReference type="NCBI Taxonomy" id="631454"/>
    <lineage>
        <taxon>Bacteria</taxon>
        <taxon>Pseudomonadati</taxon>
        <taxon>Pseudomonadota</taxon>
        <taxon>Alphaproteobacteria</taxon>
        <taxon>Hyphomicrobiales</taxon>
        <taxon>Tepidamorphaceae</taxon>
        <taxon>Lutibaculum</taxon>
    </lineage>
</organism>
<evidence type="ECO:0000256" key="1">
    <source>
        <dbReference type="ARBA" id="ARBA00022729"/>
    </source>
</evidence>
<evidence type="ECO:0000259" key="2">
    <source>
        <dbReference type="Pfam" id="PF02974"/>
    </source>
</evidence>
<keyword evidence="4" id="KW-1185">Reference proteome</keyword>
<dbReference type="STRING" id="631454.N177_2511"/>
<dbReference type="InterPro" id="IPR021140">
    <property type="entry name" value="Inh/Omp19"/>
</dbReference>
<evidence type="ECO:0000313" key="3">
    <source>
        <dbReference type="EMBL" id="ESR24062.1"/>
    </source>
</evidence>
<dbReference type="Proteomes" id="UP000017819">
    <property type="component" value="Unassembled WGS sequence"/>
</dbReference>
<dbReference type="AlphaFoldDB" id="V4QWE7"/>
<keyword evidence="1" id="KW-0732">Signal</keyword>
<gene>
    <name evidence="3" type="ORF">N177_2511</name>
</gene>